<dbReference type="Proteomes" id="UP001497623">
    <property type="component" value="Unassembled WGS sequence"/>
</dbReference>
<keyword evidence="4" id="KW-1185">Reference proteome</keyword>
<accession>A0AAV2QUR8</accession>
<name>A0AAV2QUR8_MEGNR</name>
<dbReference type="Pfam" id="PF00620">
    <property type="entry name" value="RhoGAP"/>
    <property type="match status" value="1"/>
</dbReference>
<reference evidence="3 4" key="1">
    <citation type="submission" date="2024-05" db="EMBL/GenBank/DDBJ databases">
        <authorList>
            <person name="Wallberg A."/>
        </authorList>
    </citation>
    <scope>NUCLEOTIDE SEQUENCE [LARGE SCALE GENOMIC DNA]</scope>
</reference>
<dbReference type="SUPFAM" id="SSF48350">
    <property type="entry name" value="GTPase activation domain, GAP"/>
    <property type="match status" value="1"/>
</dbReference>
<organism evidence="3 4">
    <name type="scientific">Meganyctiphanes norvegica</name>
    <name type="common">Northern krill</name>
    <name type="synonym">Thysanopoda norvegica</name>
    <dbReference type="NCBI Taxonomy" id="48144"/>
    <lineage>
        <taxon>Eukaryota</taxon>
        <taxon>Metazoa</taxon>
        <taxon>Ecdysozoa</taxon>
        <taxon>Arthropoda</taxon>
        <taxon>Crustacea</taxon>
        <taxon>Multicrustacea</taxon>
        <taxon>Malacostraca</taxon>
        <taxon>Eumalacostraca</taxon>
        <taxon>Eucarida</taxon>
        <taxon>Euphausiacea</taxon>
        <taxon>Euphausiidae</taxon>
        <taxon>Meganyctiphanes</taxon>
    </lineage>
</organism>
<dbReference type="GO" id="GO:0007165">
    <property type="term" value="P:signal transduction"/>
    <property type="evidence" value="ECO:0007669"/>
    <property type="project" value="InterPro"/>
</dbReference>
<feature type="non-terminal residue" evidence="3">
    <location>
        <position position="503"/>
    </location>
</feature>
<feature type="domain" description="Rho-GAP" evidence="2">
    <location>
        <begin position="95"/>
        <end position="298"/>
    </location>
</feature>
<evidence type="ECO:0000313" key="4">
    <source>
        <dbReference type="Proteomes" id="UP001497623"/>
    </source>
</evidence>
<dbReference type="SMART" id="SM00324">
    <property type="entry name" value="RhoGAP"/>
    <property type="match status" value="1"/>
</dbReference>
<gene>
    <name evidence="3" type="ORF">MNOR_LOCUS15658</name>
</gene>
<feature type="region of interest" description="Disordered" evidence="1">
    <location>
        <begin position="313"/>
        <end position="419"/>
    </location>
</feature>
<protein>
    <recommendedName>
        <fullName evidence="2">Rho-GAP domain-containing protein</fullName>
    </recommendedName>
</protein>
<dbReference type="Gene3D" id="1.10.555.10">
    <property type="entry name" value="Rho GTPase activation protein"/>
    <property type="match status" value="1"/>
</dbReference>
<comment type="caution">
    <text evidence="3">The sequence shown here is derived from an EMBL/GenBank/DDBJ whole genome shotgun (WGS) entry which is preliminary data.</text>
</comment>
<dbReference type="EMBL" id="CAXKWB010009892">
    <property type="protein sequence ID" value="CAL4096276.1"/>
    <property type="molecule type" value="Genomic_DNA"/>
</dbReference>
<dbReference type="PROSITE" id="PS50238">
    <property type="entry name" value="RHOGAP"/>
    <property type="match status" value="1"/>
</dbReference>
<feature type="region of interest" description="Disordered" evidence="1">
    <location>
        <begin position="440"/>
        <end position="503"/>
    </location>
</feature>
<feature type="compositionally biased region" description="Basic and acidic residues" evidence="1">
    <location>
        <begin position="487"/>
        <end position="503"/>
    </location>
</feature>
<dbReference type="InterPro" id="IPR008936">
    <property type="entry name" value="Rho_GTPase_activation_prot"/>
</dbReference>
<feature type="compositionally biased region" description="Acidic residues" evidence="1">
    <location>
        <begin position="326"/>
        <end position="340"/>
    </location>
</feature>
<feature type="compositionally biased region" description="Basic and acidic residues" evidence="1">
    <location>
        <begin position="370"/>
        <end position="383"/>
    </location>
</feature>
<proteinExistence type="predicted"/>
<dbReference type="AlphaFoldDB" id="A0AAV2QUR8"/>
<sequence>MRRPSFCCDHHAGSGECQPQGGSGESTLSRVRRFLSMGARTRTTSTSCSITSSSPPSCQKLVSQDPICQSQANALHSLLAELKGSGLCVQSVLGRSLEDVMALQGGDTTGNGVPTVVHLLCCFILTHGVDYDTLVSSAWCAEEARTQQVLEHGLEAVEIPSGSECSVATGLLRLFLDSLPHAILPPPAQPTILALVHSNDSFVCEDVNSVDEDIGVIGEVVIPKLRRLLYRHLPHYSLCLLRYLAAFLHQLRTSNHNTCPVTISSLGLVLSRVLVGAAEAERANSLGQLLILTYNKLFHNTLQYDDTDGYSDSCLSSPGSIGDSRDADDDDDDGETTSDTDDFRSPPVSPLKLPTNITDGLCPGTTSGIDDFKHQDLNTRSLEDNVSNRGGRNVESRGSIGKKTQSTERHTLTDPTLGSCSVGGGVPVQLRQPVAVTYGLDHPGAPGGPPGHVLDNSSHLLDAATASPPPLPLPATGPAVPHGSKRKDHEEGKAVGEHSPKAC</sequence>
<dbReference type="InterPro" id="IPR000198">
    <property type="entry name" value="RhoGAP_dom"/>
</dbReference>
<evidence type="ECO:0000313" key="3">
    <source>
        <dbReference type="EMBL" id="CAL4096276.1"/>
    </source>
</evidence>
<evidence type="ECO:0000256" key="1">
    <source>
        <dbReference type="SAM" id="MobiDB-lite"/>
    </source>
</evidence>
<evidence type="ECO:0000259" key="2">
    <source>
        <dbReference type="PROSITE" id="PS50238"/>
    </source>
</evidence>